<dbReference type="PANTHER" id="PTHR30349">
    <property type="entry name" value="PHAGE INTEGRASE-RELATED"/>
    <property type="match status" value="1"/>
</dbReference>
<dbReference type="PROSITE" id="PS51898">
    <property type="entry name" value="TYR_RECOMBINASE"/>
    <property type="match status" value="1"/>
</dbReference>
<gene>
    <name evidence="3" type="ORF">ACFPYJ_00650</name>
</gene>
<evidence type="ECO:0000259" key="2">
    <source>
        <dbReference type="PROSITE" id="PS51898"/>
    </source>
</evidence>
<comment type="caution">
    <text evidence="3">The sequence shown here is derived from an EMBL/GenBank/DDBJ whole genome shotgun (WGS) entry which is preliminary data.</text>
</comment>
<evidence type="ECO:0000256" key="1">
    <source>
        <dbReference type="ARBA" id="ARBA00023172"/>
    </source>
</evidence>
<organism evidence="3 4">
    <name type="scientific">Paenibacillus solisilvae</name>
    <dbReference type="NCBI Taxonomy" id="2486751"/>
    <lineage>
        <taxon>Bacteria</taxon>
        <taxon>Bacillati</taxon>
        <taxon>Bacillota</taxon>
        <taxon>Bacilli</taxon>
        <taxon>Bacillales</taxon>
        <taxon>Paenibacillaceae</taxon>
        <taxon>Paenibacillus</taxon>
    </lineage>
</organism>
<dbReference type="RefSeq" id="WP_379186105.1">
    <property type="nucleotide sequence ID" value="NZ_JBHSOW010000005.1"/>
</dbReference>
<dbReference type="InterPro" id="IPR050090">
    <property type="entry name" value="Tyrosine_recombinase_XerCD"/>
</dbReference>
<dbReference type="Proteomes" id="UP001596047">
    <property type="component" value="Unassembled WGS sequence"/>
</dbReference>
<dbReference type="Pfam" id="PF00589">
    <property type="entry name" value="Phage_integrase"/>
    <property type="match status" value="1"/>
</dbReference>
<dbReference type="InterPro" id="IPR011010">
    <property type="entry name" value="DNA_brk_join_enz"/>
</dbReference>
<keyword evidence="4" id="KW-1185">Reference proteome</keyword>
<dbReference type="InterPro" id="IPR013762">
    <property type="entry name" value="Integrase-like_cat_sf"/>
</dbReference>
<sequence>MFYLMAFSGMRSGEMIALKETDFFSDTKRVRITKTPYNPDNNLLKYELTPPKTEGSFRTFDLDPSIMDLIQDRIKRQKKLRMSILNFNKCNDYGYPYIQKTVIRRMERLMRKTSIKKKATPHIFRHTHISMHADSGVPLTTIMKRVGLDDPKTTLQIYTHVTKKMQKDAIDKVNTYFADILKVSNLQEM</sequence>
<reference evidence="4" key="1">
    <citation type="journal article" date="2019" name="Int. J. Syst. Evol. Microbiol.">
        <title>The Global Catalogue of Microorganisms (GCM) 10K type strain sequencing project: providing services to taxonomists for standard genome sequencing and annotation.</title>
        <authorList>
            <consortium name="The Broad Institute Genomics Platform"/>
            <consortium name="The Broad Institute Genome Sequencing Center for Infectious Disease"/>
            <person name="Wu L."/>
            <person name="Ma J."/>
        </authorList>
    </citation>
    <scope>NUCLEOTIDE SEQUENCE [LARGE SCALE GENOMIC DNA]</scope>
    <source>
        <strain evidence="4">CGMCC 1.3240</strain>
    </source>
</reference>
<dbReference type="InterPro" id="IPR002104">
    <property type="entry name" value="Integrase_catalytic"/>
</dbReference>
<dbReference type="CDD" id="cd01189">
    <property type="entry name" value="INT_ICEBs1_C_like"/>
    <property type="match status" value="1"/>
</dbReference>
<name>A0ABW0VUA5_9BACL</name>
<dbReference type="Gene3D" id="1.10.443.10">
    <property type="entry name" value="Intergrase catalytic core"/>
    <property type="match status" value="1"/>
</dbReference>
<feature type="domain" description="Tyr recombinase" evidence="2">
    <location>
        <begin position="1"/>
        <end position="171"/>
    </location>
</feature>
<evidence type="ECO:0000313" key="3">
    <source>
        <dbReference type="EMBL" id="MFC5647656.1"/>
    </source>
</evidence>
<proteinExistence type="predicted"/>
<dbReference type="EMBL" id="JBHSOW010000005">
    <property type="protein sequence ID" value="MFC5647656.1"/>
    <property type="molecule type" value="Genomic_DNA"/>
</dbReference>
<accession>A0ABW0VUA5</accession>
<dbReference type="SUPFAM" id="SSF56349">
    <property type="entry name" value="DNA breaking-rejoining enzymes"/>
    <property type="match status" value="1"/>
</dbReference>
<evidence type="ECO:0000313" key="4">
    <source>
        <dbReference type="Proteomes" id="UP001596047"/>
    </source>
</evidence>
<keyword evidence="1" id="KW-0233">DNA recombination</keyword>
<dbReference type="PANTHER" id="PTHR30349:SF64">
    <property type="entry name" value="PROPHAGE INTEGRASE INTD-RELATED"/>
    <property type="match status" value="1"/>
</dbReference>
<protein>
    <submittedName>
        <fullName evidence="3">Site-specific integrase</fullName>
    </submittedName>
</protein>